<protein>
    <submittedName>
        <fullName evidence="2">Uncharacterized protein</fullName>
    </submittedName>
</protein>
<feature type="region of interest" description="Disordered" evidence="1">
    <location>
        <begin position="164"/>
        <end position="238"/>
    </location>
</feature>
<reference evidence="2" key="1">
    <citation type="journal article" date="2018" name="Nat. Commun.">
        <title>Diversity and evolution of the emerging Pandoraviridae family.</title>
        <authorList>
            <person name="Legendre M."/>
            <person name="Fabre E."/>
            <person name="Poirot O."/>
            <person name="Jeudy S."/>
            <person name="Lartigue A."/>
            <person name="Alempic J.M."/>
            <person name="Beucher L."/>
            <person name="Philippe N."/>
            <person name="Bertaux L."/>
            <person name="Christo-Foroux E."/>
            <person name="Labadie K."/>
            <person name="Coute Y."/>
            <person name="Abergel C."/>
            <person name="Claverie J.M."/>
        </authorList>
    </citation>
    <scope>NUCLEOTIDE SEQUENCE [LARGE SCALE GENOMIC DNA]</scope>
    <source>
        <strain evidence="2">Quercus</strain>
    </source>
</reference>
<accession>A0A2U7U967</accession>
<dbReference type="Proteomes" id="UP000248852">
    <property type="component" value="Segment"/>
</dbReference>
<feature type="compositionally biased region" description="Basic residues" evidence="1">
    <location>
        <begin position="221"/>
        <end position="238"/>
    </location>
</feature>
<organism evidence="2">
    <name type="scientific">Pandoravirus quercus</name>
    <dbReference type="NCBI Taxonomy" id="2107709"/>
    <lineage>
        <taxon>Viruses</taxon>
        <taxon>Pandoravirus</taxon>
    </lineage>
</organism>
<dbReference type="RefSeq" id="YP_009483189.1">
    <property type="nucleotide sequence ID" value="NC_037667.1"/>
</dbReference>
<name>A0A2U7U967_9VIRU</name>
<proteinExistence type="predicted"/>
<dbReference type="EMBL" id="MG011689">
    <property type="protein sequence ID" value="AVK74920.1"/>
    <property type="molecule type" value="Genomic_DNA"/>
</dbReference>
<evidence type="ECO:0000256" key="1">
    <source>
        <dbReference type="SAM" id="MobiDB-lite"/>
    </source>
</evidence>
<dbReference type="KEGG" id="vg:36844061"/>
<feature type="compositionally biased region" description="Pro residues" evidence="1">
    <location>
        <begin position="172"/>
        <end position="182"/>
    </location>
</feature>
<dbReference type="GeneID" id="36844061"/>
<feature type="compositionally biased region" description="Low complexity" evidence="1">
    <location>
        <begin position="202"/>
        <end position="220"/>
    </location>
</feature>
<evidence type="ECO:0000313" key="2">
    <source>
        <dbReference type="EMBL" id="AVK74920.1"/>
    </source>
</evidence>
<gene>
    <name evidence="2" type="ORF">pqer_cds_498</name>
</gene>
<sequence length="238" mass="25851">MHTHRRSSMRGRNRQALAEAGPLLPPYFGIGLADGLSLPPPSSRSAYVLPAVGDPAAWSVWGDDVDLDIGAPPLHAPWFVSTTVPEFVPFVSATDDDRLQRFGDRVHVAYGAPGDAGAFGSAMGHRAWAHRIIAEGLGETTAPPSLLGDLLSWNMPDRDDLGRECLVDGGVVPPPGLPPPLEPAKASLSPSPQHDPQPPHQQQPVRQQQPQHQQHPQKQQQQRRARSSPRRVRRNSAQ</sequence>